<protein>
    <submittedName>
        <fullName evidence="1">Membrane dipeptidase</fullName>
    </submittedName>
</protein>
<evidence type="ECO:0000313" key="2">
    <source>
        <dbReference type="Proteomes" id="UP000247781"/>
    </source>
</evidence>
<accession>A0A318HJA3</accession>
<dbReference type="PANTHER" id="PTHR10443">
    <property type="entry name" value="MICROSOMAL DIPEPTIDASE"/>
    <property type="match status" value="1"/>
</dbReference>
<proteinExistence type="predicted"/>
<dbReference type="RefSeq" id="WP_181428129.1">
    <property type="nucleotide sequence ID" value="NZ_QJJU01000004.1"/>
</dbReference>
<name>A0A318HJA3_9MYCO</name>
<comment type="caution">
    <text evidence="1">The sequence shown here is derived from an EMBL/GenBank/DDBJ whole genome shotgun (WGS) entry which is preliminary data.</text>
</comment>
<reference evidence="1 2" key="2">
    <citation type="submission" date="2018-06" db="EMBL/GenBank/DDBJ databases">
        <title>Sequencing of bacterial isolates from soil warming experiment in Harvard Forest, Massachusetts, USA.</title>
        <authorList>
            <person name="Deangelis K.PhD."/>
        </authorList>
    </citation>
    <scope>NUCLEOTIDE SEQUENCE [LARGE SCALE GENOMIC DNA]</scope>
    <source>
        <strain evidence="1 2">GAS496</strain>
    </source>
</reference>
<dbReference type="InterPro" id="IPR032466">
    <property type="entry name" value="Metal_Hydrolase"/>
</dbReference>
<dbReference type="Pfam" id="PF01244">
    <property type="entry name" value="Peptidase_M19"/>
    <property type="match status" value="1"/>
</dbReference>
<sequence>MPAEVDHASAATAEISEHARRLHDSSVIIDACCPGEYWVKNFPKWLEGGASCTVFTIAATQSCRDTMAHIAKFYKFYNLSQQYDGPLVLATTTDDIRQAKANGKLAVVLQFQGTHPIEYDPSLVELYWRLGVRVIQLAYNQRSPVGDGCEEPDNAGLSELGYQVVGELNRLGVAVDLSHTGVRASFEAVEASTAPCIVSHANAKAVHDCKRNLSDDLIRAVLEKGGVIGLNGFPAFVSDKKSPTLDDLIDHLVHFDTIAGKSGHVGLGLDYYHATQSEYDENIAQGTWHPDSYPPPPWNFPAGIDEPTTLNRLTDRLVQRGYSDDEIRGVLGENWMRVFNQIWSKG</sequence>
<dbReference type="Proteomes" id="UP000247781">
    <property type="component" value="Unassembled WGS sequence"/>
</dbReference>
<gene>
    <name evidence="1" type="ORF">C8E89_104123</name>
</gene>
<dbReference type="InterPro" id="IPR008257">
    <property type="entry name" value="Pept_M19"/>
</dbReference>
<dbReference type="EMBL" id="QJJU01000004">
    <property type="protein sequence ID" value="PXX10327.1"/>
    <property type="molecule type" value="Genomic_DNA"/>
</dbReference>
<dbReference type="AlphaFoldDB" id="A0A318HJA3"/>
<dbReference type="Gene3D" id="3.20.20.140">
    <property type="entry name" value="Metal-dependent hydrolases"/>
    <property type="match status" value="1"/>
</dbReference>
<organism evidence="1 2">
    <name type="scientific">Mycolicibacterium moriokaense</name>
    <dbReference type="NCBI Taxonomy" id="39691"/>
    <lineage>
        <taxon>Bacteria</taxon>
        <taxon>Bacillati</taxon>
        <taxon>Actinomycetota</taxon>
        <taxon>Actinomycetes</taxon>
        <taxon>Mycobacteriales</taxon>
        <taxon>Mycobacteriaceae</taxon>
        <taxon>Mycolicibacterium</taxon>
    </lineage>
</organism>
<dbReference type="GO" id="GO:0070573">
    <property type="term" value="F:metallodipeptidase activity"/>
    <property type="evidence" value="ECO:0007669"/>
    <property type="project" value="InterPro"/>
</dbReference>
<reference evidence="2" key="1">
    <citation type="submission" date="2018-05" db="EMBL/GenBank/DDBJ databases">
        <authorList>
            <person name="Deangelis K."/>
            <person name="Huntemann M."/>
            <person name="Clum A."/>
            <person name="Pillay M."/>
            <person name="Palaniappan K."/>
            <person name="Varghese N."/>
            <person name="Mikhailova N."/>
            <person name="Stamatis D."/>
            <person name="Reddy T."/>
            <person name="Daum C."/>
            <person name="Shapiro N."/>
            <person name="Ivanova N."/>
            <person name="Kyrpides N."/>
            <person name="Woyke T."/>
        </authorList>
    </citation>
    <scope>NUCLEOTIDE SEQUENCE [LARGE SCALE GENOMIC DNA]</scope>
    <source>
        <strain evidence="2">GAS496</strain>
    </source>
</reference>
<dbReference type="SUPFAM" id="SSF51556">
    <property type="entry name" value="Metallo-dependent hydrolases"/>
    <property type="match status" value="1"/>
</dbReference>
<dbReference type="GO" id="GO:0006508">
    <property type="term" value="P:proteolysis"/>
    <property type="evidence" value="ECO:0007669"/>
    <property type="project" value="InterPro"/>
</dbReference>
<dbReference type="PANTHER" id="PTHR10443:SF12">
    <property type="entry name" value="DIPEPTIDASE"/>
    <property type="match status" value="1"/>
</dbReference>
<evidence type="ECO:0000313" key="1">
    <source>
        <dbReference type="EMBL" id="PXX10327.1"/>
    </source>
</evidence>
<dbReference type="PROSITE" id="PS51365">
    <property type="entry name" value="RENAL_DIPEPTIDASE_2"/>
    <property type="match status" value="1"/>
</dbReference>
<keyword evidence="2" id="KW-1185">Reference proteome</keyword>